<protein>
    <recommendedName>
        <fullName evidence="5">DUF2802 domain-containing protein</fullName>
    </recommendedName>
</protein>
<evidence type="ECO:0000313" key="4">
    <source>
        <dbReference type="Proteomes" id="UP000239007"/>
    </source>
</evidence>
<evidence type="ECO:0008006" key="5">
    <source>
        <dbReference type="Google" id="ProtNLM"/>
    </source>
</evidence>
<dbReference type="RefSeq" id="WP_105052293.1">
    <property type="nucleotide sequence ID" value="NZ_BMYG01000002.1"/>
</dbReference>
<dbReference type="OrthoDB" id="5600183at2"/>
<evidence type="ECO:0000256" key="1">
    <source>
        <dbReference type="SAM" id="Coils"/>
    </source>
</evidence>
<keyword evidence="4" id="KW-1185">Reference proteome</keyword>
<gene>
    <name evidence="3" type="ORF">BTO11_09060</name>
</gene>
<dbReference type="InterPro" id="IPR021244">
    <property type="entry name" value="DUF2802"/>
</dbReference>
<keyword evidence="2" id="KW-0812">Transmembrane</keyword>
<feature type="coiled-coil region" evidence="1">
    <location>
        <begin position="29"/>
        <end position="98"/>
    </location>
</feature>
<name>A0A2S7UUX8_9GAMM</name>
<keyword evidence="1" id="KW-0175">Coiled coil</keyword>
<keyword evidence="2" id="KW-1133">Transmembrane helix</keyword>
<feature type="transmembrane region" description="Helical" evidence="2">
    <location>
        <begin position="6"/>
        <end position="23"/>
    </location>
</feature>
<sequence>MYWPAINSIIILCLTVICILAFNQISRRLADKQTNLDLLKVKIDALNEQVSVYENITNRQQQQISELSRNLTTCFSPLENLEKRIEEVASVVQLVQSEINSESTEQKLYGRAKKMIEMGADINELVAECEIPRAEAELLISLYKSQ</sequence>
<accession>A0A2S7UUX8</accession>
<dbReference type="Proteomes" id="UP000239007">
    <property type="component" value="Unassembled WGS sequence"/>
</dbReference>
<dbReference type="EMBL" id="MSCH01000003">
    <property type="protein sequence ID" value="PQJ53796.1"/>
    <property type="molecule type" value="Genomic_DNA"/>
</dbReference>
<dbReference type="SUPFAM" id="SSF57997">
    <property type="entry name" value="Tropomyosin"/>
    <property type="match status" value="1"/>
</dbReference>
<comment type="caution">
    <text evidence="3">The sequence shown here is derived from an EMBL/GenBank/DDBJ whole genome shotgun (WGS) entry which is preliminary data.</text>
</comment>
<dbReference type="Pfam" id="PF10975">
    <property type="entry name" value="DUF2802"/>
    <property type="match status" value="1"/>
</dbReference>
<organism evidence="3 4">
    <name type="scientific">Psychrosphaera saromensis</name>
    <dbReference type="NCBI Taxonomy" id="716813"/>
    <lineage>
        <taxon>Bacteria</taxon>
        <taxon>Pseudomonadati</taxon>
        <taxon>Pseudomonadota</taxon>
        <taxon>Gammaproteobacteria</taxon>
        <taxon>Alteromonadales</taxon>
        <taxon>Pseudoalteromonadaceae</taxon>
        <taxon>Psychrosphaera</taxon>
    </lineage>
</organism>
<keyword evidence="2" id="KW-0472">Membrane</keyword>
<evidence type="ECO:0000256" key="2">
    <source>
        <dbReference type="SAM" id="Phobius"/>
    </source>
</evidence>
<dbReference type="Gene3D" id="1.20.5.340">
    <property type="match status" value="1"/>
</dbReference>
<proteinExistence type="predicted"/>
<reference evidence="3 4" key="1">
    <citation type="submission" date="2016-12" db="EMBL/GenBank/DDBJ databases">
        <title>Diversity of luminous bacteria.</title>
        <authorList>
            <person name="Yoshizawa S."/>
            <person name="Kogure K."/>
        </authorList>
    </citation>
    <scope>NUCLEOTIDE SEQUENCE [LARGE SCALE GENOMIC DNA]</scope>
    <source>
        <strain evidence="3 4">SA4-48</strain>
    </source>
</reference>
<dbReference type="AlphaFoldDB" id="A0A2S7UUX8"/>
<evidence type="ECO:0000313" key="3">
    <source>
        <dbReference type="EMBL" id="PQJ53796.1"/>
    </source>
</evidence>